<accession>A0ABX1YZR9</accession>
<gene>
    <name evidence="11" type="ORF">GC102_12835</name>
</gene>
<keyword evidence="6" id="KW-0564">Palmitate</keyword>
<evidence type="ECO:0000259" key="9">
    <source>
        <dbReference type="Pfam" id="PF05504"/>
    </source>
</evidence>
<dbReference type="NCBIfam" id="TIGR02887">
    <property type="entry name" value="spore_ger_x_C"/>
    <property type="match status" value="1"/>
</dbReference>
<dbReference type="InterPro" id="IPR046953">
    <property type="entry name" value="Spore_GerAC-like_C"/>
</dbReference>
<dbReference type="PROSITE" id="PS51257">
    <property type="entry name" value="PROKAR_LIPOPROTEIN"/>
    <property type="match status" value="1"/>
</dbReference>
<dbReference type="PANTHER" id="PTHR35789:SF1">
    <property type="entry name" value="SPORE GERMINATION PROTEIN B3"/>
    <property type="match status" value="1"/>
</dbReference>
<comment type="caution">
    <text evidence="11">The sequence shown here is derived from an EMBL/GenBank/DDBJ whole genome shotgun (WGS) entry which is preliminary data.</text>
</comment>
<feature type="chain" id="PRO_5047111699" evidence="8">
    <location>
        <begin position="21"/>
        <end position="361"/>
    </location>
</feature>
<evidence type="ECO:0000313" key="11">
    <source>
        <dbReference type="EMBL" id="NOU86653.1"/>
    </source>
</evidence>
<evidence type="ECO:0000256" key="4">
    <source>
        <dbReference type="ARBA" id="ARBA00022729"/>
    </source>
</evidence>
<dbReference type="Gene3D" id="3.30.300.210">
    <property type="entry name" value="Nutrient germinant receptor protein C, domain 3"/>
    <property type="match status" value="1"/>
</dbReference>
<organism evidence="11 12">
    <name type="scientific">Paenibacillus germinis</name>
    <dbReference type="NCBI Taxonomy" id="2654979"/>
    <lineage>
        <taxon>Bacteria</taxon>
        <taxon>Bacillati</taxon>
        <taxon>Bacillota</taxon>
        <taxon>Bacilli</taxon>
        <taxon>Bacillales</taxon>
        <taxon>Paenibacillaceae</taxon>
        <taxon>Paenibacillus</taxon>
    </lineage>
</organism>
<evidence type="ECO:0000256" key="7">
    <source>
        <dbReference type="ARBA" id="ARBA00023288"/>
    </source>
</evidence>
<name>A0ABX1YZR9_9BACL</name>
<feature type="domain" description="Spore germination protein N-terminal" evidence="10">
    <location>
        <begin position="22"/>
        <end position="184"/>
    </location>
</feature>
<keyword evidence="12" id="KW-1185">Reference proteome</keyword>
<dbReference type="Pfam" id="PF05504">
    <property type="entry name" value="Spore_GerAC"/>
    <property type="match status" value="1"/>
</dbReference>
<dbReference type="Proteomes" id="UP000658690">
    <property type="component" value="Unassembled WGS sequence"/>
</dbReference>
<evidence type="ECO:0000256" key="1">
    <source>
        <dbReference type="ARBA" id="ARBA00004635"/>
    </source>
</evidence>
<feature type="signal peptide" evidence="8">
    <location>
        <begin position="1"/>
        <end position="20"/>
    </location>
</feature>
<evidence type="ECO:0000256" key="2">
    <source>
        <dbReference type="ARBA" id="ARBA00007886"/>
    </source>
</evidence>
<dbReference type="RefSeq" id="WP_171689912.1">
    <property type="nucleotide sequence ID" value="NZ_WHOC01000069.1"/>
</dbReference>
<evidence type="ECO:0000256" key="5">
    <source>
        <dbReference type="ARBA" id="ARBA00023136"/>
    </source>
</evidence>
<evidence type="ECO:0000259" key="10">
    <source>
        <dbReference type="Pfam" id="PF25198"/>
    </source>
</evidence>
<comment type="subcellular location">
    <subcellularLocation>
        <location evidence="1">Membrane</location>
        <topology evidence="1">Lipid-anchor</topology>
    </subcellularLocation>
</comment>
<dbReference type="InterPro" id="IPR008844">
    <property type="entry name" value="Spore_GerAC-like"/>
</dbReference>
<keyword evidence="7" id="KW-0449">Lipoprotein</keyword>
<keyword evidence="3" id="KW-0309">Germination</keyword>
<evidence type="ECO:0000256" key="6">
    <source>
        <dbReference type="ARBA" id="ARBA00023139"/>
    </source>
</evidence>
<keyword evidence="5" id="KW-0472">Membrane</keyword>
<reference evidence="11 12" key="1">
    <citation type="submission" date="2019-10" db="EMBL/GenBank/DDBJ databases">
        <title>Description of Paenibacillus choica sp. nov.</title>
        <authorList>
            <person name="Carlier A."/>
            <person name="Qi S."/>
        </authorList>
    </citation>
    <scope>NUCLEOTIDE SEQUENCE [LARGE SCALE GENOMIC DNA]</scope>
    <source>
        <strain evidence="11 12">LMG 31460</strain>
    </source>
</reference>
<evidence type="ECO:0000313" key="12">
    <source>
        <dbReference type="Proteomes" id="UP000658690"/>
    </source>
</evidence>
<evidence type="ECO:0000256" key="8">
    <source>
        <dbReference type="SAM" id="SignalP"/>
    </source>
</evidence>
<feature type="domain" description="Spore germination GerAC-like C-terminal" evidence="9">
    <location>
        <begin position="193"/>
        <end position="358"/>
    </location>
</feature>
<dbReference type="Pfam" id="PF25198">
    <property type="entry name" value="Spore_GerAC_N"/>
    <property type="match status" value="1"/>
</dbReference>
<dbReference type="InterPro" id="IPR057336">
    <property type="entry name" value="GerAC_N"/>
</dbReference>
<dbReference type="InterPro" id="IPR038501">
    <property type="entry name" value="Spore_GerAC_C_sf"/>
</dbReference>
<sequence length="361" mass="41019">MHFLKVYLCLISMTLLSACANQKLVDEIKIVQSIGYDLTDHGVKSVVLYPVFEKKNEAQLELLDTSSNSYYDIIPRLNTKTNDPIEYGQLRMVLFGKTYSQKGIDAVIHSLCRDAKIGSRIQLGVAERDASELLTTSKKYKDPFYISGMINQNITHGNLPITNLQEFLFDHYGEGRDPFLPYIILERGNIKIDGIALFSYDRLKTVISMKDAFILKMLVGNSKNGSYMYPLNGPKSDRNEFVLLHSIGSRMKYTVDRIEPTPIISIKVNVKLQVKDVPNQIDLAKEDQLRGLEQRVGSYFEKEIQSFISYCQKNKVDPIGFGDLVRSKSLNWDEEDFYAGYESLKSNVNVIVHIIQTGVGE</sequence>
<protein>
    <submittedName>
        <fullName evidence="11">Ger(X)C family spore germination protein</fullName>
    </submittedName>
</protein>
<keyword evidence="4 8" id="KW-0732">Signal</keyword>
<dbReference type="PANTHER" id="PTHR35789">
    <property type="entry name" value="SPORE GERMINATION PROTEIN B3"/>
    <property type="match status" value="1"/>
</dbReference>
<evidence type="ECO:0000256" key="3">
    <source>
        <dbReference type="ARBA" id="ARBA00022544"/>
    </source>
</evidence>
<proteinExistence type="inferred from homology"/>
<dbReference type="EMBL" id="WHOC01000069">
    <property type="protein sequence ID" value="NOU86653.1"/>
    <property type="molecule type" value="Genomic_DNA"/>
</dbReference>
<comment type="similarity">
    <text evidence="2">Belongs to the GerABKC lipoprotein family.</text>
</comment>